<dbReference type="Proteomes" id="UP000261284">
    <property type="component" value="Unassembled WGS sequence"/>
</dbReference>
<evidence type="ECO:0000313" key="2">
    <source>
        <dbReference type="EMBL" id="RFM28145.1"/>
    </source>
</evidence>
<sequence length="127" mass="14837">MAQQGFVARKKPFFIAIAAALLITGVLTLFIAIPKTASLSLPYRWSHIPLGYKRSLLHQYFGHTTSNDTTFTPSQPDEWIAYRRNGLYRLVMHYNQDSLSTHYQVWYTYKLGFFHKSYILKEEDAKQ</sequence>
<dbReference type="OrthoDB" id="9914706at2"/>
<reference evidence="2 3" key="1">
    <citation type="submission" date="2018-08" db="EMBL/GenBank/DDBJ databases">
        <title>Chitinophagaceae sp. K23C18032701, a novel bacterium isolated from forest soil.</title>
        <authorList>
            <person name="Wang C."/>
        </authorList>
    </citation>
    <scope>NUCLEOTIDE SEQUENCE [LARGE SCALE GENOMIC DNA]</scope>
    <source>
        <strain evidence="2 3">K23C18032701</strain>
    </source>
</reference>
<organism evidence="2 3">
    <name type="scientific">Deminuibacter soli</name>
    <dbReference type="NCBI Taxonomy" id="2291815"/>
    <lineage>
        <taxon>Bacteria</taxon>
        <taxon>Pseudomonadati</taxon>
        <taxon>Bacteroidota</taxon>
        <taxon>Chitinophagia</taxon>
        <taxon>Chitinophagales</taxon>
        <taxon>Chitinophagaceae</taxon>
        <taxon>Deminuibacter</taxon>
    </lineage>
</organism>
<keyword evidence="1" id="KW-0812">Transmembrane</keyword>
<gene>
    <name evidence="2" type="ORF">DXN05_11500</name>
</gene>
<accession>A0A3E1NJN3</accession>
<dbReference type="AlphaFoldDB" id="A0A3E1NJN3"/>
<comment type="caution">
    <text evidence="2">The sequence shown here is derived from an EMBL/GenBank/DDBJ whole genome shotgun (WGS) entry which is preliminary data.</text>
</comment>
<dbReference type="EMBL" id="QTJU01000003">
    <property type="protein sequence ID" value="RFM28145.1"/>
    <property type="molecule type" value="Genomic_DNA"/>
</dbReference>
<keyword evidence="1" id="KW-0472">Membrane</keyword>
<protein>
    <submittedName>
        <fullName evidence="2">Uncharacterized protein</fullName>
    </submittedName>
</protein>
<dbReference type="RefSeq" id="WP_116847391.1">
    <property type="nucleotide sequence ID" value="NZ_QTJU01000003.1"/>
</dbReference>
<evidence type="ECO:0000313" key="3">
    <source>
        <dbReference type="Proteomes" id="UP000261284"/>
    </source>
</evidence>
<feature type="transmembrane region" description="Helical" evidence="1">
    <location>
        <begin position="12"/>
        <end position="33"/>
    </location>
</feature>
<proteinExistence type="predicted"/>
<name>A0A3E1NJN3_9BACT</name>
<keyword evidence="3" id="KW-1185">Reference proteome</keyword>
<keyword evidence="1" id="KW-1133">Transmembrane helix</keyword>
<evidence type="ECO:0000256" key="1">
    <source>
        <dbReference type="SAM" id="Phobius"/>
    </source>
</evidence>